<keyword evidence="3" id="KW-1185">Reference proteome</keyword>
<protein>
    <submittedName>
        <fullName evidence="2">40356_t:CDS:1</fullName>
    </submittedName>
</protein>
<name>A0ABN7W202_GIGMA</name>
<dbReference type="EMBL" id="CAJVQB010027995">
    <property type="protein sequence ID" value="CAG8811564.1"/>
    <property type="molecule type" value="Genomic_DNA"/>
</dbReference>
<dbReference type="Proteomes" id="UP000789901">
    <property type="component" value="Unassembled WGS sequence"/>
</dbReference>
<accession>A0ABN7W202</accession>
<comment type="caution">
    <text evidence="2">The sequence shown here is derived from an EMBL/GenBank/DDBJ whole genome shotgun (WGS) entry which is preliminary data.</text>
</comment>
<evidence type="ECO:0000313" key="3">
    <source>
        <dbReference type="Proteomes" id="UP000789901"/>
    </source>
</evidence>
<organism evidence="2 3">
    <name type="scientific">Gigaspora margarita</name>
    <dbReference type="NCBI Taxonomy" id="4874"/>
    <lineage>
        <taxon>Eukaryota</taxon>
        <taxon>Fungi</taxon>
        <taxon>Fungi incertae sedis</taxon>
        <taxon>Mucoromycota</taxon>
        <taxon>Glomeromycotina</taxon>
        <taxon>Glomeromycetes</taxon>
        <taxon>Diversisporales</taxon>
        <taxon>Gigasporaceae</taxon>
        <taxon>Gigaspora</taxon>
    </lineage>
</organism>
<proteinExistence type="predicted"/>
<gene>
    <name evidence="2" type="ORF">GMARGA_LOCUS25365</name>
</gene>
<feature type="region of interest" description="Disordered" evidence="1">
    <location>
        <begin position="1"/>
        <end position="32"/>
    </location>
</feature>
<evidence type="ECO:0000256" key="1">
    <source>
        <dbReference type="SAM" id="MobiDB-lite"/>
    </source>
</evidence>
<reference evidence="2 3" key="1">
    <citation type="submission" date="2021-06" db="EMBL/GenBank/DDBJ databases">
        <authorList>
            <person name="Kallberg Y."/>
            <person name="Tangrot J."/>
            <person name="Rosling A."/>
        </authorList>
    </citation>
    <scope>NUCLEOTIDE SEQUENCE [LARGE SCALE GENOMIC DNA]</scope>
    <source>
        <strain evidence="2 3">120-4 pot B 10/14</strain>
    </source>
</reference>
<evidence type="ECO:0000313" key="2">
    <source>
        <dbReference type="EMBL" id="CAG8811564.1"/>
    </source>
</evidence>
<sequence length="105" mass="11517">MSTTIQTSSPLTRTHQAISPTPTSSSNLISSPNLCSIQPPNSIDLIIQIINTSLKKAASLTDFDIPLGQPHDLTSNFTHFQTTLKDLKNMIWQARSAEIKAAQRE</sequence>